<reference evidence="1 2" key="1">
    <citation type="journal article" date="2022" name="DNA Res.">
        <title>Chromosomal-level genome assembly of the orchid tree Bauhinia variegata (Leguminosae; Cercidoideae) supports the allotetraploid origin hypothesis of Bauhinia.</title>
        <authorList>
            <person name="Zhong Y."/>
            <person name="Chen Y."/>
            <person name="Zheng D."/>
            <person name="Pang J."/>
            <person name="Liu Y."/>
            <person name="Luo S."/>
            <person name="Meng S."/>
            <person name="Qian L."/>
            <person name="Wei D."/>
            <person name="Dai S."/>
            <person name="Zhou R."/>
        </authorList>
    </citation>
    <scope>NUCLEOTIDE SEQUENCE [LARGE SCALE GENOMIC DNA]</scope>
    <source>
        <strain evidence="1">BV-YZ2020</strain>
    </source>
</reference>
<gene>
    <name evidence="1" type="ORF">L6164_014291</name>
</gene>
<name>A0ACB9NH11_BAUVA</name>
<proteinExistence type="predicted"/>
<dbReference type="EMBL" id="CM039431">
    <property type="protein sequence ID" value="KAI4335663.1"/>
    <property type="molecule type" value="Genomic_DNA"/>
</dbReference>
<evidence type="ECO:0000313" key="2">
    <source>
        <dbReference type="Proteomes" id="UP000828941"/>
    </source>
</evidence>
<dbReference type="Proteomes" id="UP000828941">
    <property type="component" value="Chromosome 6"/>
</dbReference>
<organism evidence="1 2">
    <name type="scientific">Bauhinia variegata</name>
    <name type="common">Purple orchid tree</name>
    <name type="synonym">Phanera variegata</name>
    <dbReference type="NCBI Taxonomy" id="167791"/>
    <lineage>
        <taxon>Eukaryota</taxon>
        <taxon>Viridiplantae</taxon>
        <taxon>Streptophyta</taxon>
        <taxon>Embryophyta</taxon>
        <taxon>Tracheophyta</taxon>
        <taxon>Spermatophyta</taxon>
        <taxon>Magnoliopsida</taxon>
        <taxon>eudicotyledons</taxon>
        <taxon>Gunneridae</taxon>
        <taxon>Pentapetalae</taxon>
        <taxon>rosids</taxon>
        <taxon>fabids</taxon>
        <taxon>Fabales</taxon>
        <taxon>Fabaceae</taxon>
        <taxon>Cercidoideae</taxon>
        <taxon>Cercideae</taxon>
        <taxon>Bauhiniinae</taxon>
        <taxon>Bauhinia</taxon>
    </lineage>
</organism>
<keyword evidence="2" id="KW-1185">Reference proteome</keyword>
<accession>A0ACB9NH11</accession>
<sequence>MGKQECNHYWDEIGKGSAFANPDGAFIDSSIAISTQITVRREVQGSLAQWPSVDIPVKNEAFAVPKGYNAPQQVHITQGDYEGKAGIISMTNYTFYKYKSGYIHHCLLEGLECNTRYYYRFGNGDSSRELWFDTPPKVEPDAPYKSGIIAVTKLIISMRTVFESWFIHYKVDIVFAGHVHAYESSYRFSNIHHNITSGYRYPVAMDTPHWRYKMEHVLSITGIVMKMARKCQLTHSYCITNIVLDEGHMTLVNRHQFEKKKTEEALP</sequence>
<comment type="caution">
    <text evidence="1">The sequence shown here is derived from an EMBL/GenBank/DDBJ whole genome shotgun (WGS) entry which is preliminary data.</text>
</comment>
<evidence type="ECO:0000313" key="1">
    <source>
        <dbReference type="EMBL" id="KAI4335663.1"/>
    </source>
</evidence>
<protein>
    <submittedName>
        <fullName evidence="1">Uncharacterized protein</fullName>
    </submittedName>
</protein>